<name>A0A0G0Z861_9BACT</name>
<dbReference type="InterPro" id="IPR050696">
    <property type="entry name" value="FtsA/MreB"/>
</dbReference>
<gene>
    <name evidence="1" type="ORF">UV07_C0002G0005</name>
</gene>
<reference evidence="1 2" key="1">
    <citation type="journal article" date="2015" name="Nature">
        <title>rRNA introns, odd ribosomes, and small enigmatic genomes across a large radiation of phyla.</title>
        <authorList>
            <person name="Brown C.T."/>
            <person name="Hug L.A."/>
            <person name="Thomas B.C."/>
            <person name="Sharon I."/>
            <person name="Castelle C.J."/>
            <person name="Singh A."/>
            <person name="Wilkins M.J."/>
            <person name="Williams K.H."/>
            <person name="Banfield J.F."/>
        </authorList>
    </citation>
    <scope>NUCLEOTIDE SEQUENCE [LARGE SCALE GENOMIC DNA]</scope>
</reference>
<evidence type="ECO:0000313" key="2">
    <source>
        <dbReference type="Proteomes" id="UP000033986"/>
    </source>
</evidence>
<evidence type="ECO:0000313" key="1">
    <source>
        <dbReference type="EMBL" id="KKS44819.1"/>
    </source>
</evidence>
<dbReference type="PIRSF" id="PIRSF019169">
    <property type="entry name" value="PilM"/>
    <property type="match status" value="1"/>
</dbReference>
<dbReference type="EMBL" id="LCDB01000002">
    <property type="protein sequence ID" value="KKS44819.1"/>
    <property type="molecule type" value="Genomic_DNA"/>
</dbReference>
<protein>
    <submittedName>
        <fullName evidence="1">Type IV pilus assembly protein PilM</fullName>
    </submittedName>
</protein>
<dbReference type="Gene3D" id="3.30.1490.300">
    <property type="match status" value="1"/>
</dbReference>
<dbReference type="InterPro" id="IPR005883">
    <property type="entry name" value="PilM"/>
</dbReference>
<comment type="caution">
    <text evidence="1">The sequence shown here is derived from an EMBL/GenBank/DDBJ whole genome shotgun (WGS) entry which is preliminary data.</text>
</comment>
<sequence length="359" mass="39138">MVTSFNIFGFGAKPDTYLGVDIGTLSIKVVELSNKNGRPKLENYGILQNYALAAASSLQDLNVQKTQKAFGGEAALMLKRLLKETGITAQEVNMSMPIFSSFLTVMELPPMPESEIASAVQFEAKKYIPVPIDSVVIDWFLIGTGNEGKILILLIAIPRELINEYLEIGRGAGLKPLAAELETISAARALIGNDPTPIVLIDMGSRDTTISIVDEGYLRISHSIETSGEDLTRVLANNLSINWRRAEELKKQIGLKIMDNNTQIASVIIPVLDVISGAISGIIDLYFSKTKKKIEKLIVYGGAAKMPGFVDYLRNKLKLETAPGDPFSRIAYPDSLKSIIKETGHEFTIAVGLALRALQ</sequence>
<dbReference type="NCBIfam" id="TIGR01175">
    <property type="entry name" value="pilM"/>
    <property type="match status" value="1"/>
</dbReference>
<dbReference type="Proteomes" id="UP000033986">
    <property type="component" value="Unassembled WGS sequence"/>
</dbReference>
<dbReference type="PATRIC" id="fig|1618615.3.peg.41"/>
<dbReference type="PANTHER" id="PTHR32432">
    <property type="entry name" value="CELL DIVISION PROTEIN FTSA-RELATED"/>
    <property type="match status" value="1"/>
</dbReference>
<organism evidence="1 2">
    <name type="scientific">Candidatus Azambacteria bacterium GW2011_GWB1_42_17</name>
    <dbReference type="NCBI Taxonomy" id="1618615"/>
    <lineage>
        <taxon>Bacteria</taxon>
        <taxon>Candidatus Azamiibacteriota</taxon>
    </lineage>
</organism>
<dbReference type="CDD" id="cd24049">
    <property type="entry name" value="ASKHA_NBD_PilM"/>
    <property type="match status" value="1"/>
</dbReference>
<dbReference type="InterPro" id="IPR043129">
    <property type="entry name" value="ATPase_NBD"/>
</dbReference>
<proteinExistence type="predicted"/>
<dbReference type="PANTHER" id="PTHR32432:SF3">
    <property type="entry name" value="ETHANOLAMINE UTILIZATION PROTEIN EUTJ"/>
    <property type="match status" value="1"/>
</dbReference>
<dbReference type="SUPFAM" id="SSF53067">
    <property type="entry name" value="Actin-like ATPase domain"/>
    <property type="match status" value="2"/>
</dbReference>
<dbReference type="Gene3D" id="3.30.420.40">
    <property type="match status" value="2"/>
</dbReference>
<dbReference type="Pfam" id="PF11104">
    <property type="entry name" value="PilM_2"/>
    <property type="match status" value="1"/>
</dbReference>
<dbReference type="AlphaFoldDB" id="A0A0G0Z861"/>
<accession>A0A0G0Z861</accession>